<dbReference type="RefSeq" id="WP_167222757.1">
    <property type="nucleotide sequence ID" value="NZ_JAAQPH010000004.1"/>
</dbReference>
<feature type="transmembrane region" description="Helical" evidence="7">
    <location>
        <begin position="421"/>
        <end position="442"/>
    </location>
</feature>
<reference evidence="9" key="1">
    <citation type="submission" date="2020-03" db="EMBL/GenBank/DDBJ databases">
        <title>Genome of Pelagibius litoralis DSM 21314T.</title>
        <authorList>
            <person name="Wang G."/>
        </authorList>
    </citation>
    <scope>NUCLEOTIDE SEQUENCE</scope>
    <source>
        <strain evidence="9">DSM 21314</strain>
    </source>
</reference>
<dbReference type="Gene3D" id="1.20.1250.20">
    <property type="entry name" value="MFS general substrate transporter like domains"/>
    <property type="match status" value="2"/>
</dbReference>
<evidence type="ECO:0000256" key="6">
    <source>
        <dbReference type="ARBA" id="ARBA00023136"/>
    </source>
</evidence>
<dbReference type="AlphaFoldDB" id="A0A967C4L9"/>
<accession>A0A967C4L9</accession>
<comment type="caution">
    <text evidence="9">The sequence shown here is derived from an EMBL/GenBank/DDBJ whole genome shotgun (WGS) entry which is preliminary data.</text>
</comment>
<dbReference type="InterPro" id="IPR011701">
    <property type="entry name" value="MFS"/>
</dbReference>
<feature type="transmembrane region" description="Helical" evidence="7">
    <location>
        <begin position="112"/>
        <end position="132"/>
    </location>
</feature>
<feature type="transmembrane region" description="Helical" evidence="7">
    <location>
        <begin position="144"/>
        <end position="167"/>
    </location>
</feature>
<comment type="subcellular location">
    <subcellularLocation>
        <location evidence="1">Membrane</location>
        <topology evidence="1">Multi-pass membrane protein</topology>
    </subcellularLocation>
</comment>
<dbReference type="PANTHER" id="PTHR23515">
    <property type="entry name" value="HIGH-AFFINITY NITRATE TRANSPORTER 2.3"/>
    <property type="match status" value="1"/>
</dbReference>
<feature type="transmembrane region" description="Helical" evidence="7">
    <location>
        <begin position="251"/>
        <end position="272"/>
    </location>
</feature>
<dbReference type="Proteomes" id="UP000761264">
    <property type="component" value="Unassembled WGS sequence"/>
</dbReference>
<keyword evidence="10" id="KW-1185">Reference proteome</keyword>
<dbReference type="GO" id="GO:0016020">
    <property type="term" value="C:membrane"/>
    <property type="evidence" value="ECO:0007669"/>
    <property type="project" value="UniProtKB-SubCell"/>
</dbReference>
<evidence type="ECO:0000313" key="10">
    <source>
        <dbReference type="Proteomes" id="UP000761264"/>
    </source>
</evidence>
<gene>
    <name evidence="9" type="ORF">HBA54_06875</name>
</gene>
<evidence type="ECO:0000256" key="7">
    <source>
        <dbReference type="SAM" id="Phobius"/>
    </source>
</evidence>
<dbReference type="EMBL" id="JAAQPH010000004">
    <property type="protein sequence ID" value="NIA68310.1"/>
    <property type="molecule type" value="Genomic_DNA"/>
</dbReference>
<dbReference type="PROSITE" id="PS50850">
    <property type="entry name" value="MFS"/>
    <property type="match status" value="1"/>
</dbReference>
<proteinExistence type="inferred from homology"/>
<feature type="transmembrane region" description="Helical" evidence="7">
    <location>
        <begin position="83"/>
        <end position="100"/>
    </location>
</feature>
<organism evidence="9 10">
    <name type="scientific">Pelagibius litoralis</name>
    <dbReference type="NCBI Taxonomy" id="374515"/>
    <lineage>
        <taxon>Bacteria</taxon>
        <taxon>Pseudomonadati</taxon>
        <taxon>Pseudomonadota</taxon>
        <taxon>Alphaproteobacteria</taxon>
        <taxon>Rhodospirillales</taxon>
        <taxon>Rhodovibrionaceae</taxon>
        <taxon>Pelagibius</taxon>
    </lineage>
</organism>
<feature type="transmembrane region" description="Helical" evidence="7">
    <location>
        <begin position="53"/>
        <end position="71"/>
    </location>
</feature>
<keyword evidence="3 7" id="KW-0812">Transmembrane</keyword>
<evidence type="ECO:0000256" key="2">
    <source>
        <dbReference type="ARBA" id="ARBA00008432"/>
    </source>
</evidence>
<evidence type="ECO:0000256" key="3">
    <source>
        <dbReference type="ARBA" id="ARBA00022692"/>
    </source>
</evidence>
<dbReference type="GO" id="GO:0015112">
    <property type="term" value="F:nitrate transmembrane transporter activity"/>
    <property type="evidence" value="ECO:0007669"/>
    <property type="project" value="InterPro"/>
</dbReference>
<name>A0A967C4L9_9PROT</name>
<feature type="transmembrane region" description="Helical" evidence="7">
    <location>
        <begin position="21"/>
        <end position="41"/>
    </location>
</feature>
<protein>
    <submittedName>
        <fullName evidence="9">MFS transporter</fullName>
    </submittedName>
</protein>
<evidence type="ECO:0000256" key="4">
    <source>
        <dbReference type="ARBA" id="ARBA00022989"/>
    </source>
</evidence>
<dbReference type="InterPro" id="IPR020846">
    <property type="entry name" value="MFS_dom"/>
</dbReference>
<dbReference type="GO" id="GO:0042128">
    <property type="term" value="P:nitrate assimilation"/>
    <property type="evidence" value="ECO:0007669"/>
    <property type="project" value="UniProtKB-KW"/>
</dbReference>
<keyword evidence="5" id="KW-0534">Nitrate assimilation</keyword>
<feature type="transmembrane region" description="Helical" evidence="7">
    <location>
        <begin position="448"/>
        <end position="467"/>
    </location>
</feature>
<dbReference type="InterPro" id="IPR036259">
    <property type="entry name" value="MFS_trans_sf"/>
</dbReference>
<dbReference type="InterPro" id="IPR044772">
    <property type="entry name" value="NO3_transporter"/>
</dbReference>
<keyword evidence="6 7" id="KW-0472">Membrane</keyword>
<feature type="transmembrane region" description="Helical" evidence="7">
    <location>
        <begin position="360"/>
        <end position="379"/>
    </location>
</feature>
<feature type="transmembrane region" description="Helical" evidence="7">
    <location>
        <begin position="173"/>
        <end position="196"/>
    </location>
</feature>
<feature type="transmembrane region" description="Helical" evidence="7">
    <location>
        <begin position="385"/>
        <end position="409"/>
    </location>
</feature>
<sequence>MQVSDVFRFKNREIRALHLTWIAFFITFYVWFNMAPLASSILKSVDWLTKDDLRLFAIANVALTIPARILVGMALDKWGPRRVFSVLMITMAIPTFVFAFGDTREQLFISRLVMSSVGASFVVGIHMTALWFKPRDIGFAEGFYAGWGNFGSAAAALTIPTVALTMYGGDDGWRYAIATSGAIMGLYGIFYWFAITDGPTKDTHKKPRKATALEVSSYRDLGLLVLFTVPMIGILSILVWRIQGIGYIDTLTASICYTAIVVVVVYQVWQVLRVNLPTLKKGVPKDDRYPFSSVAALNTTYFANFGAELAVVSMLPLFFQETWGLTPVTAGIIASSFAFVNLFARPMGGLVSDRFGNRRFVMLSYMFGIGLGFVLMGLLDSTWPLIIAIAITIACSFFVQGAEGATFGIIPSIKRRVTGQIAGMAGAYGNVGAVFYLFIFMYVTPSQFFFIIATGAFISWAVCFLWLREPQGGFDDEYVISSVDEAIADEARLRRETEADLAVIFAGSEKVALADKGSGLTVTARFKDIDDLRTALARLGNGSAKSAPAE</sequence>
<comment type="similarity">
    <text evidence="2">Belongs to the major facilitator superfamily. Nitrate/nitrite porter (TC 2.A.1.8) family.</text>
</comment>
<feature type="transmembrane region" description="Helical" evidence="7">
    <location>
        <begin position="217"/>
        <end position="239"/>
    </location>
</feature>
<evidence type="ECO:0000313" key="9">
    <source>
        <dbReference type="EMBL" id="NIA68310.1"/>
    </source>
</evidence>
<feature type="domain" description="Major facilitator superfamily (MFS) profile" evidence="8">
    <location>
        <begin position="16"/>
        <end position="471"/>
    </location>
</feature>
<dbReference type="Pfam" id="PF07690">
    <property type="entry name" value="MFS_1"/>
    <property type="match status" value="2"/>
</dbReference>
<evidence type="ECO:0000256" key="5">
    <source>
        <dbReference type="ARBA" id="ARBA00023063"/>
    </source>
</evidence>
<evidence type="ECO:0000259" key="8">
    <source>
        <dbReference type="PROSITE" id="PS50850"/>
    </source>
</evidence>
<feature type="transmembrane region" description="Helical" evidence="7">
    <location>
        <begin position="325"/>
        <end position="344"/>
    </location>
</feature>
<dbReference type="SUPFAM" id="SSF103473">
    <property type="entry name" value="MFS general substrate transporter"/>
    <property type="match status" value="1"/>
</dbReference>
<evidence type="ECO:0000256" key="1">
    <source>
        <dbReference type="ARBA" id="ARBA00004141"/>
    </source>
</evidence>
<keyword evidence="4 7" id="KW-1133">Transmembrane helix</keyword>